<dbReference type="SUPFAM" id="SSF51905">
    <property type="entry name" value="FAD/NAD(P)-binding domain"/>
    <property type="match status" value="1"/>
</dbReference>
<name>A0A843R1I0_LIMFE</name>
<accession>A0A843R1I0</accession>
<sequence>MEKYDYLVVGAGLFGATFAYEAAKRGKRVKVI</sequence>
<keyword evidence="1" id="KW-0812">Transmembrane</keyword>
<keyword evidence="1" id="KW-1133">Transmembrane helix</keyword>
<dbReference type="Pfam" id="PF13450">
    <property type="entry name" value="NAD_binding_8"/>
    <property type="match status" value="1"/>
</dbReference>
<protein>
    <submittedName>
        <fullName evidence="2">NAD(P)-binding protein</fullName>
    </submittedName>
</protein>
<organism evidence="2 3">
    <name type="scientific">Limosilactobacillus fermentum</name>
    <name type="common">Lactobacillus fermentum</name>
    <dbReference type="NCBI Taxonomy" id="1613"/>
    <lineage>
        <taxon>Bacteria</taxon>
        <taxon>Bacillati</taxon>
        <taxon>Bacillota</taxon>
        <taxon>Bacilli</taxon>
        <taxon>Lactobacillales</taxon>
        <taxon>Lactobacillaceae</taxon>
        <taxon>Limosilactobacillus</taxon>
    </lineage>
</organism>
<dbReference type="InterPro" id="IPR036188">
    <property type="entry name" value="FAD/NAD-bd_sf"/>
</dbReference>
<reference evidence="2 3" key="1">
    <citation type="submission" date="2019-10" db="EMBL/GenBank/DDBJ databases">
        <title>Genome Sequencing and assembly of Lactobacillus fermentum I2, a lactic acid bacteria.</title>
        <authorList>
            <person name="Lopes L.S."/>
            <person name="Persinoti G.F."/>
            <person name="Riano-Pachon D.M."/>
            <person name="Labate C.A."/>
        </authorList>
    </citation>
    <scope>NUCLEOTIDE SEQUENCE [LARGE SCALE GENOMIC DNA]</scope>
    <source>
        <strain evidence="2 3">I2</strain>
    </source>
</reference>
<evidence type="ECO:0000313" key="2">
    <source>
        <dbReference type="EMBL" id="MPQ34990.1"/>
    </source>
</evidence>
<evidence type="ECO:0000313" key="3">
    <source>
        <dbReference type="Proteomes" id="UP000466799"/>
    </source>
</evidence>
<dbReference type="Gene3D" id="3.40.50.720">
    <property type="entry name" value="NAD(P)-binding Rossmann-like Domain"/>
    <property type="match status" value="1"/>
</dbReference>
<gene>
    <name evidence="2" type="ORF">GC247_03510</name>
</gene>
<evidence type="ECO:0000256" key="1">
    <source>
        <dbReference type="SAM" id="Phobius"/>
    </source>
</evidence>
<comment type="caution">
    <text evidence="2">The sequence shown here is derived from an EMBL/GenBank/DDBJ whole genome shotgun (WGS) entry which is preliminary data.</text>
</comment>
<dbReference type="Proteomes" id="UP000466799">
    <property type="component" value="Unassembled WGS sequence"/>
</dbReference>
<feature type="non-terminal residue" evidence="2">
    <location>
        <position position="32"/>
    </location>
</feature>
<dbReference type="RefSeq" id="WP_152728467.1">
    <property type="nucleotide sequence ID" value="NZ_WHJL01000018.1"/>
</dbReference>
<dbReference type="AlphaFoldDB" id="A0A843R1I0"/>
<keyword evidence="1" id="KW-0472">Membrane</keyword>
<proteinExistence type="predicted"/>
<dbReference type="EMBL" id="WHJL01000018">
    <property type="protein sequence ID" value="MPQ34990.1"/>
    <property type="molecule type" value="Genomic_DNA"/>
</dbReference>
<feature type="transmembrane region" description="Helical" evidence="1">
    <location>
        <begin position="6"/>
        <end position="23"/>
    </location>
</feature>